<proteinExistence type="predicted"/>
<evidence type="ECO:0000313" key="2">
    <source>
        <dbReference type="Proteomes" id="UP000318288"/>
    </source>
</evidence>
<dbReference type="Proteomes" id="UP000318288">
    <property type="component" value="Unassembled WGS sequence"/>
</dbReference>
<name>A0A5C6F8X8_9BACT</name>
<accession>A0A5C6F8X8</accession>
<gene>
    <name evidence="1" type="ORF">Poly51_25020</name>
</gene>
<keyword evidence="2" id="KW-1185">Reference proteome</keyword>
<dbReference type="EMBL" id="SJPW01000003">
    <property type="protein sequence ID" value="TWU56586.1"/>
    <property type="molecule type" value="Genomic_DNA"/>
</dbReference>
<sequence>MRLTRRCLEGNLPPSWRTINLIRMVYESADMVEIEERRKSLLRLWKTVFQ</sequence>
<evidence type="ECO:0000313" key="1">
    <source>
        <dbReference type="EMBL" id="TWU56586.1"/>
    </source>
</evidence>
<reference evidence="1 2" key="1">
    <citation type="submission" date="2019-02" db="EMBL/GenBank/DDBJ databases">
        <title>Deep-cultivation of Planctomycetes and their phenomic and genomic characterization uncovers novel biology.</title>
        <authorList>
            <person name="Wiegand S."/>
            <person name="Jogler M."/>
            <person name="Boedeker C."/>
            <person name="Pinto D."/>
            <person name="Vollmers J."/>
            <person name="Rivas-Marin E."/>
            <person name="Kohn T."/>
            <person name="Peeters S.H."/>
            <person name="Heuer A."/>
            <person name="Rast P."/>
            <person name="Oberbeckmann S."/>
            <person name="Bunk B."/>
            <person name="Jeske O."/>
            <person name="Meyerdierks A."/>
            <person name="Storesund J.E."/>
            <person name="Kallscheuer N."/>
            <person name="Luecker S."/>
            <person name="Lage O.M."/>
            <person name="Pohl T."/>
            <person name="Merkel B.J."/>
            <person name="Hornburger P."/>
            <person name="Mueller R.-W."/>
            <person name="Bruemmer F."/>
            <person name="Labrenz M."/>
            <person name="Spormann A.M."/>
            <person name="Op Den Camp H."/>
            <person name="Overmann J."/>
            <person name="Amann R."/>
            <person name="Jetten M.S.M."/>
            <person name="Mascher T."/>
            <person name="Medema M.H."/>
            <person name="Devos D.P."/>
            <person name="Kaster A.-K."/>
            <person name="Ovreas L."/>
            <person name="Rohde M."/>
            <person name="Galperin M.Y."/>
            <person name="Jogler C."/>
        </authorList>
    </citation>
    <scope>NUCLEOTIDE SEQUENCE [LARGE SCALE GENOMIC DNA]</scope>
    <source>
        <strain evidence="1 2">Poly51</strain>
    </source>
</reference>
<comment type="caution">
    <text evidence="1">The sequence shown here is derived from an EMBL/GenBank/DDBJ whole genome shotgun (WGS) entry which is preliminary data.</text>
</comment>
<protein>
    <submittedName>
        <fullName evidence="1">Uncharacterized protein</fullName>
    </submittedName>
</protein>
<dbReference type="AlphaFoldDB" id="A0A5C6F8X8"/>
<organism evidence="1 2">
    <name type="scientific">Rubripirellula tenax</name>
    <dbReference type="NCBI Taxonomy" id="2528015"/>
    <lineage>
        <taxon>Bacteria</taxon>
        <taxon>Pseudomonadati</taxon>
        <taxon>Planctomycetota</taxon>
        <taxon>Planctomycetia</taxon>
        <taxon>Pirellulales</taxon>
        <taxon>Pirellulaceae</taxon>
        <taxon>Rubripirellula</taxon>
    </lineage>
</organism>